<evidence type="ECO:0000313" key="1">
    <source>
        <dbReference type="EnsemblMetazoa" id="Aqu2.1.30181_001"/>
    </source>
</evidence>
<protein>
    <submittedName>
        <fullName evidence="1">Uncharacterized protein</fullName>
    </submittedName>
</protein>
<dbReference type="AlphaFoldDB" id="A0A1X7UR99"/>
<sequence length="51" mass="5457">VLACGKMAASIKALRTSPQFISLVNTARIHTGGLAVVGGNWREKWPSFSND</sequence>
<organism evidence="1">
    <name type="scientific">Amphimedon queenslandica</name>
    <name type="common">Sponge</name>
    <dbReference type="NCBI Taxonomy" id="400682"/>
    <lineage>
        <taxon>Eukaryota</taxon>
        <taxon>Metazoa</taxon>
        <taxon>Porifera</taxon>
        <taxon>Demospongiae</taxon>
        <taxon>Heteroscleromorpha</taxon>
        <taxon>Haplosclerida</taxon>
        <taxon>Niphatidae</taxon>
        <taxon>Amphimedon</taxon>
    </lineage>
</organism>
<dbReference type="EnsemblMetazoa" id="Aqu2.1.30181_001">
    <property type="protein sequence ID" value="Aqu2.1.30181_001"/>
    <property type="gene ID" value="Aqu2.1.30181"/>
</dbReference>
<name>A0A1X7UR99_AMPQE</name>
<reference evidence="1" key="1">
    <citation type="submission" date="2017-05" db="UniProtKB">
        <authorList>
            <consortium name="EnsemblMetazoa"/>
        </authorList>
    </citation>
    <scope>IDENTIFICATION</scope>
</reference>
<dbReference type="InParanoid" id="A0A1X7UR99"/>
<accession>A0A1X7UR99</accession>
<proteinExistence type="predicted"/>